<evidence type="ECO:0000313" key="1">
    <source>
        <dbReference type="EMBL" id="ODV79725.1"/>
    </source>
</evidence>
<protein>
    <submittedName>
        <fullName evidence="1">Uncharacterized protein</fullName>
    </submittedName>
</protein>
<dbReference type="GeneID" id="30982394"/>
<dbReference type="OrthoDB" id="4015819at2759"/>
<name>A0A1E4SJN4_9ASCO</name>
<proteinExistence type="predicted"/>
<feature type="non-terminal residue" evidence="1">
    <location>
        <position position="218"/>
    </location>
</feature>
<feature type="non-terminal residue" evidence="1">
    <location>
        <position position="1"/>
    </location>
</feature>
<dbReference type="EMBL" id="KV453911">
    <property type="protein sequence ID" value="ODV79725.1"/>
    <property type="molecule type" value="Genomic_DNA"/>
</dbReference>
<keyword evidence="2" id="KW-1185">Reference proteome</keyword>
<dbReference type="RefSeq" id="XP_020064847.1">
    <property type="nucleotide sequence ID" value="XM_020208257.1"/>
</dbReference>
<sequence>SPHAIMFNNYTHFVEVYMCRVVHNPVATSVLLLLSGSLVHGAHLQLVVRSQQYELLFAEDYVLDLISNAINLVFLLRFLLQCRFPVAIEAVLFLAQNYGCYLLLTDHERSFLYGSGVLTVLKACLVGQIMFPYLIMVMNLVEWCSVGYKDEPYPFLFECNNNYLPIFVSHSFLYINTGFPLLADTAVLRNALLVYTLSEFSIKFYCIYKFILFEVGTI</sequence>
<dbReference type="Proteomes" id="UP000094285">
    <property type="component" value="Unassembled WGS sequence"/>
</dbReference>
<reference evidence="2" key="1">
    <citation type="submission" date="2016-05" db="EMBL/GenBank/DDBJ databases">
        <title>Comparative genomics of biotechnologically important yeasts.</title>
        <authorList>
            <consortium name="DOE Joint Genome Institute"/>
            <person name="Riley R."/>
            <person name="Haridas S."/>
            <person name="Wolfe K.H."/>
            <person name="Lopes M.R."/>
            <person name="Hittinger C.T."/>
            <person name="Goker M."/>
            <person name="Salamov A."/>
            <person name="Wisecaver J."/>
            <person name="Long T.M."/>
            <person name="Aerts A.L."/>
            <person name="Barry K."/>
            <person name="Choi C."/>
            <person name="Clum A."/>
            <person name="Coughlan A.Y."/>
            <person name="Deshpande S."/>
            <person name="Douglass A.P."/>
            <person name="Hanson S.J."/>
            <person name="Klenk H.-P."/>
            <person name="Labutti K."/>
            <person name="Lapidus A."/>
            <person name="Lindquist E."/>
            <person name="Lipzen A."/>
            <person name="Meier-Kolthoff J.P."/>
            <person name="Ohm R.A."/>
            <person name="Otillar R.P."/>
            <person name="Pangilinan J."/>
            <person name="Peng Y."/>
            <person name="Rokas A."/>
            <person name="Rosa C.A."/>
            <person name="Scheuner C."/>
            <person name="Sibirny A.A."/>
            <person name="Slot J.C."/>
            <person name="Stielow J.B."/>
            <person name="Sun H."/>
            <person name="Kurtzman C.P."/>
            <person name="Blackwell M."/>
            <person name="Grigoriev I.V."/>
            <person name="Jeffries T.W."/>
        </authorList>
    </citation>
    <scope>NUCLEOTIDE SEQUENCE [LARGE SCALE GENOMIC DNA]</scope>
    <source>
        <strain evidence="2">NRRL Y-17324</strain>
    </source>
</reference>
<organism evidence="1 2">
    <name type="scientific">Suhomyces tanzawaensis NRRL Y-17324</name>
    <dbReference type="NCBI Taxonomy" id="984487"/>
    <lineage>
        <taxon>Eukaryota</taxon>
        <taxon>Fungi</taxon>
        <taxon>Dikarya</taxon>
        <taxon>Ascomycota</taxon>
        <taxon>Saccharomycotina</taxon>
        <taxon>Pichiomycetes</taxon>
        <taxon>Debaryomycetaceae</taxon>
        <taxon>Suhomyces</taxon>
    </lineage>
</organism>
<accession>A0A1E4SJN4</accession>
<dbReference type="AlphaFoldDB" id="A0A1E4SJN4"/>
<gene>
    <name evidence="1" type="ORF">CANTADRAFT_28669</name>
</gene>
<evidence type="ECO:0000313" key="2">
    <source>
        <dbReference type="Proteomes" id="UP000094285"/>
    </source>
</evidence>